<comment type="caution">
    <text evidence="1">The sequence shown here is derived from an EMBL/GenBank/DDBJ whole genome shotgun (WGS) entry which is preliminary data.</text>
</comment>
<dbReference type="RefSeq" id="WP_117504327.1">
    <property type="nucleotide sequence ID" value="NZ_QVEQ01000001.1"/>
</dbReference>
<accession>A0A3E2TES2</accession>
<evidence type="ECO:0000313" key="2">
    <source>
        <dbReference type="Proteomes" id="UP000261140"/>
    </source>
</evidence>
<reference evidence="1 2" key="1">
    <citation type="submission" date="2018-08" db="EMBL/GenBank/DDBJ databases">
        <title>A genome reference for cultivated species of the human gut microbiota.</title>
        <authorList>
            <person name="Zou Y."/>
            <person name="Xue W."/>
            <person name="Luo G."/>
        </authorList>
    </citation>
    <scope>NUCLEOTIDE SEQUENCE [LARGE SCALE GENOMIC DNA]</scope>
    <source>
        <strain evidence="1 2">AF36-11AT</strain>
    </source>
</reference>
<protein>
    <recommendedName>
        <fullName evidence="3">DUF1778 domain-containing protein</fullName>
    </recommendedName>
</protein>
<sequence>MPINEKKKITNNRYLAKCAQINLKPPKAEAEKIKAAAAQAGESVQGYILTATRERMARDGFQPPAADDPGDSE</sequence>
<dbReference type="Proteomes" id="UP000261140">
    <property type="component" value="Unassembled WGS sequence"/>
</dbReference>
<dbReference type="AlphaFoldDB" id="A0A3E2TES2"/>
<evidence type="ECO:0008006" key="3">
    <source>
        <dbReference type="Google" id="ProtNLM"/>
    </source>
</evidence>
<proteinExistence type="predicted"/>
<dbReference type="EMBL" id="QVEQ01000001">
    <property type="protein sequence ID" value="RGB73656.1"/>
    <property type="molecule type" value="Genomic_DNA"/>
</dbReference>
<name>A0A3E2TES2_9FIRM</name>
<organism evidence="1 2">
    <name type="scientific">Faecalibacterium prausnitzii</name>
    <dbReference type="NCBI Taxonomy" id="853"/>
    <lineage>
        <taxon>Bacteria</taxon>
        <taxon>Bacillati</taxon>
        <taxon>Bacillota</taxon>
        <taxon>Clostridia</taxon>
        <taxon>Eubacteriales</taxon>
        <taxon>Oscillospiraceae</taxon>
        <taxon>Faecalibacterium</taxon>
    </lineage>
</organism>
<evidence type="ECO:0000313" key="1">
    <source>
        <dbReference type="EMBL" id="RGB73656.1"/>
    </source>
</evidence>
<gene>
    <name evidence="1" type="ORF">DWZ89_02390</name>
</gene>